<dbReference type="EMBL" id="LDEV01000798">
    <property type="protein sequence ID" value="KLJ12572.1"/>
    <property type="molecule type" value="Genomic_DNA"/>
</dbReference>
<keyword evidence="2" id="KW-1185">Reference proteome</keyword>
<dbReference type="Proteomes" id="UP000053573">
    <property type="component" value="Unassembled WGS sequence"/>
</dbReference>
<gene>
    <name evidence="1" type="ORF">EMPG_12400</name>
</gene>
<dbReference type="AlphaFoldDB" id="A0A0H1BNI1"/>
<comment type="caution">
    <text evidence="1">The sequence shown here is derived from an EMBL/GenBank/DDBJ whole genome shotgun (WGS) entry which is preliminary data.</text>
</comment>
<sequence>MGPCIHPASAGAAEEHLRRVESEAFAFCSCFILWAGNMVFNSNPTFTTQLAQNSKIREMKDS</sequence>
<evidence type="ECO:0000313" key="1">
    <source>
        <dbReference type="EMBL" id="KLJ12572.1"/>
    </source>
</evidence>
<dbReference type="OrthoDB" id="10594538at2759"/>
<reference evidence="2" key="1">
    <citation type="journal article" date="2015" name="PLoS Genet.">
        <title>The dynamic genome and transcriptome of the human fungal pathogen Blastomyces and close relative Emmonsia.</title>
        <authorList>
            <person name="Munoz J.F."/>
            <person name="Gauthier G.M."/>
            <person name="Desjardins C.A."/>
            <person name="Gallo J.E."/>
            <person name="Holder J."/>
            <person name="Sullivan T.D."/>
            <person name="Marty A.J."/>
            <person name="Carmen J.C."/>
            <person name="Chen Z."/>
            <person name="Ding L."/>
            <person name="Gujja S."/>
            <person name="Magrini V."/>
            <person name="Misas E."/>
            <person name="Mitreva M."/>
            <person name="Priest M."/>
            <person name="Saif S."/>
            <person name="Whiston E.A."/>
            <person name="Young S."/>
            <person name="Zeng Q."/>
            <person name="Goldman W.E."/>
            <person name="Mardis E.R."/>
            <person name="Taylor J.W."/>
            <person name="McEwen J.G."/>
            <person name="Clay O.K."/>
            <person name="Klein B.S."/>
            <person name="Cuomo C.A."/>
        </authorList>
    </citation>
    <scope>NUCLEOTIDE SEQUENCE [LARGE SCALE GENOMIC DNA]</scope>
    <source>
        <strain evidence="2">UAMH 139</strain>
    </source>
</reference>
<protein>
    <submittedName>
        <fullName evidence="1">Uncharacterized protein</fullName>
    </submittedName>
</protein>
<evidence type="ECO:0000313" key="2">
    <source>
        <dbReference type="Proteomes" id="UP000053573"/>
    </source>
</evidence>
<organism evidence="1 2">
    <name type="scientific">Blastomyces silverae</name>
    <dbReference type="NCBI Taxonomy" id="2060906"/>
    <lineage>
        <taxon>Eukaryota</taxon>
        <taxon>Fungi</taxon>
        <taxon>Dikarya</taxon>
        <taxon>Ascomycota</taxon>
        <taxon>Pezizomycotina</taxon>
        <taxon>Eurotiomycetes</taxon>
        <taxon>Eurotiomycetidae</taxon>
        <taxon>Onygenales</taxon>
        <taxon>Ajellomycetaceae</taxon>
        <taxon>Blastomyces</taxon>
    </lineage>
</organism>
<proteinExistence type="predicted"/>
<accession>A0A0H1BNI1</accession>
<name>A0A0H1BNI1_9EURO</name>